<organism evidence="2 3">
    <name type="scientific">Chelativorans intermedius</name>
    <dbReference type="NCBI Taxonomy" id="515947"/>
    <lineage>
        <taxon>Bacteria</taxon>
        <taxon>Pseudomonadati</taxon>
        <taxon>Pseudomonadota</taxon>
        <taxon>Alphaproteobacteria</taxon>
        <taxon>Hyphomicrobiales</taxon>
        <taxon>Phyllobacteriaceae</taxon>
        <taxon>Chelativorans</taxon>
    </lineage>
</organism>
<evidence type="ECO:0000313" key="3">
    <source>
        <dbReference type="Proteomes" id="UP001589755"/>
    </source>
</evidence>
<feature type="coiled-coil region" evidence="1">
    <location>
        <begin position="312"/>
        <end position="409"/>
    </location>
</feature>
<dbReference type="Gene3D" id="3.40.50.300">
    <property type="entry name" value="P-loop containing nucleotide triphosphate hydrolases"/>
    <property type="match status" value="1"/>
</dbReference>
<dbReference type="EMBL" id="JBHLXD010000001">
    <property type="protein sequence ID" value="MFC0206777.1"/>
    <property type="molecule type" value="Genomic_DNA"/>
</dbReference>
<reference evidence="2 3" key="1">
    <citation type="submission" date="2024-09" db="EMBL/GenBank/DDBJ databases">
        <authorList>
            <person name="Sun Q."/>
            <person name="Mori K."/>
        </authorList>
    </citation>
    <scope>NUCLEOTIDE SEQUENCE [LARGE SCALE GENOMIC DNA]</scope>
    <source>
        <strain evidence="2 3">CCM 8543</strain>
    </source>
</reference>
<dbReference type="SUPFAM" id="SSF57997">
    <property type="entry name" value="Tropomyosin"/>
    <property type="match status" value="1"/>
</dbReference>
<gene>
    <name evidence="2" type="ORF">ACFFJ2_00005</name>
</gene>
<dbReference type="PIRSF" id="PIRSF029407">
    <property type="entry name" value="UCP029407"/>
    <property type="match status" value="1"/>
</dbReference>
<dbReference type="InterPro" id="IPR014556">
    <property type="entry name" value="UCP029407"/>
</dbReference>
<feature type="non-terminal residue" evidence="2">
    <location>
        <position position="411"/>
    </location>
</feature>
<proteinExistence type="predicted"/>
<evidence type="ECO:0000256" key="1">
    <source>
        <dbReference type="SAM" id="Coils"/>
    </source>
</evidence>
<dbReference type="SUPFAM" id="SSF52540">
    <property type="entry name" value="P-loop containing nucleoside triphosphate hydrolases"/>
    <property type="match status" value="1"/>
</dbReference>
<dbReference type="Proteomes" id="UP001589755">
    <property type="component" value="Unassembled WGS sequence"/>
</dbReference>
<sequence>MKKMPGDVSPEDAGARDAGEAERTCVLVLGMHRSGTSAMTRVFSLLGCDLPANLMGANETNKAGHWESTAICRFNDRVLESAGSCWHDWQAFHPGWLRSPKARTFREEALGVLEQEFGGSRLFVLKDPRICRLAPFWLDVLAAAGARPLVVLPLRNPLEVAASLQKRNGFEPAFGHLLWLRHVLAAEAATRGLARIFLGYDSMLRSWARVVERAEERFGLSLPRKSSAATAEIEAFLTDKLRHHREASESVVENPALSRWLRDSYRILSRWAEEGEDAADHAALDAILAEFDAAAPAFAQLADAGHAAIGRARRLEGELEQSRARLAEKEGQFTQLQADLVAANARAQEAAAARDARGEELARLQSALDEAQKKAAAGEGRIATLEAELAAARDAAARAEEALEAVEKAGE</sequence>
<accession>A0ABV6D2C3</accession>
<comment type="caution">
    <text evidence="2">The sequence shown here is derived from an EMBL/GenBank/DDBJ whole genome shotgun (WGS) entry which is preliminary data.</text>
</comment>
<evidence type="ECO:0000313" key="2">
    <source>
        <dbReference type="EMBL" id="MFC0206777.1"/>
    </source>
</evidence>
<name>A0ABV6D2C3_9HYPH</name>
<keyword evidence="1" id="KW-0175">Coiled coil</keyword>
<dbReference type="Gene3D" id="1.20.5.170">
    <property type="match status" value="1"/>
</dbReference>
<keyword evidence="3" id="KW-1185">Reference proteome</keyword>
<protein>
    <submittedName>
        <fullName evidence="2">Sulfotransferase family protein</fullName>
    </submittedName>
</protein>
<dbReference type="InterPro" id="IPR027417">
    <property type="entry name" value="P-loop_NTPase"/>
</dbReference>